<dbReference type="EMBL" id="UOFV01000071">
    <property type="protein sequence ID" value="VAW95820.1"/>
    <property type="molecule type" value="Genomic_DNA"/>
</dbReference>
<proteinExistence type="predicted"/>
<reference evidence="2" key="1">
    <citation type="submission" date="2018-06" db="EMBL/GenBank/DDBJ databases">
        <authorList>
            <person name="Zhirakovskaya E."/>
        </authorList>
    </citation>
    <scope>NUCLEOTIDE SEQUENCE</scope>
</reference>
<accession>A0A3B1A2N8</accession>
<dbReference type="SUPFAM" id="SSF141371">
    <property type="entry name" value="PilZ domain-like"/>
    <property type="match status" value="1"/>
</dbReference>
<evidence type="ECO:0000259" key="1">
    <source>
        <dbReference type="Pfam" id="PF07238"/>
    </source>
</evidence>
<dbReference type="Pfam" id="PF07238">
    <property type="entry name" value="PilZ"/>
    <property type="match status" value="1"/>
</dbReference>
<dbReference type="AlphaFoldDB" id="A0A3B1A2N8"/>
<dbReference type="GO" id="GO:0035438">
    <property type="term" value="F:cyclic-di-GMP binding"/>
    <property type="evidence" value="ECO:0007669"/>
    <property type="project" value="InterPro"/>
</dbReference>
<name>A0A3B1A2N8_9ZZZZ</name>
<gene>
    <name evidence="2" type="ORF">MNBD_GAMMA19-12</name>
</gene>
<organism evidence="2">
    <name type="scientific">hydrothermal vent metagenome</name>
    <dbReference type="NCBI Taxonomy" id="652676"/>
    <lineage>
        <taxon>unclassified sequences</taxon>
        <taxon>metagenomes</taxon>
        <taxon>ecological metagenomes</taxon>
    </lineage>
</organism>
<protein>
    <recommendedName>
        <fullName evidence="1">PilZ domain-containing protein</fullName>
    </recommendedName>
</protein>
<evidence type="ECO:0000313" key="2">
    <source>
        <dbReference type="EMBL" id="VAW95820.1"/>
    </source>
</evidence>
<dbReference type="Gene3D" id="2.40.10.220">
    <property type="entry name" value="predicted glycosyltransferase like domains"/>
    <property type="match status" value="1"/>
</dbReference>
<feature type="domain" description="PilZ" evidence="1">
    <location>
        <begin position="3"/>
        <end position="86"/>
    </location>
</feature>
<dbReference type="InterPro" id="IPR009875">
    <property type="entry name" value="PilZ_domain"/>
</dbReference>
<sequence length="88" mass="9628">MNEQRKHPRTELALEVKISHQAMASVVLLTRDISESGVFVVTDGTVLPSVGSVVEGQVQGEMEDPPLVRMEVVRVEPDGVGLRFLTDD</sequence>